<gene>
    <name evidence="3" type="primary">imm_2</name>
    <name evidence="3" type="ORF">NCTC5798_06038</name>
</gene>
<evidence type="ECO:0000313" key="3">
    <source>
        <dbReference type="EMBL" id="SUI39597.1"/>
    </source>
</evidence>
<organism evidence="3 4">
    <name type="scientific">Salmonella enterica I</name>
    <dbReference type="NCBI Taxonomy" id="59201"/>
    <lineage>
        <taxon>Bacteria</taxon>
        <taxon>Pseudomonadati</taxon>
        <taxon>Pseudomonadota</taxon>
        <taxon>Gammaproteobacteria</taxon>
        <taxon>Enterobacterales</taxon>
        <taxon>Enterobacteriaceae</taxon>
        <taxon>Salmonella</taxon>
    </lineage>
</organism>
<dbReference type="GO" id="GO:0030153">
    <property type="term" value="P:bacteriocin immunity"/>
    <property type="evidence" value="ECO:0007669"/>
    <property type="project" value="UniProtKB-KW"/>
</dbReference>
<sequence>MELKNSFPEYTQQEFLLFLNEFFKDSRKVHLKGEALSDYLTKLSNHFDKITEHPEKSDLIFYPEDNSKCTPEGLLETVLNWRKSQGLPLFKDS</sequence>
<dbReference type="EMBL" id="UGXK01000002">
    <property type="protein sequence ID" value="SUI39597.1"/>
    <property type="molecule type" value="Genomic_DNA"/>
</dbReference>
<dbReference type="InterPro" id="IPR000290">
    <property type="entry name" value="Colicin_pyocin"/>
</dbReference>
<dbReference type="Gene3D" id="1.10.1200.20">
    <property type="entry name" value="Colicin E immunity protein"/>
    <property type="match status" value="1"/>
</dbReference>
<dbReference type="PRINTS" id="PR01299">
    <property type="entry name" value="PYOCIN"/>
</dbReference>
<dbReference type="InterPro" id="IPR035900">
    <property type="entry name" value="Colicin_E_sf"/>
</dbReference>
<proteinExistence type="inferred from homology"/>
<dbReference type="CDD" id="cd16363">
    <property type="entry name" value="Col_Im_like"/>
    <property type="match status" value="1"/>
</dbReference>
<dbReference type="Pfam" id="PF01320">
    <property type="entry name" value="Colicin_Pyocin"/>
    <property type="match status" value="1"/>
</dbReference>
<protein>
    <submittedName>
        <fullName evidence="3">Bacteriocin immunity protein</fullName>
    </submittedName>
</protein>
<reference evidence="3 4" key="1">
    <citation type="submission" date="2018-06" db="EMBL/GenBank/DDBJ databases">
        <authorList>
            <consortium name="Pathogen Informatics"/>
            <person name="Doyle S."/>
        </authorList>
    </citation>
    <scope>NUCLEOTIDE SEQUENCE [LARGE SCALE GENOMIC DNA]</scope>
    <source>
        <strain evidence="3 4">NCTC5798</strain>
    </source>
</reference>
<dbReference type="AlphaFoldDB" id="A0A379Y1Y4"/>
<dbReference type="Proteomes" id="UP000255534">
    <property type="component" value="Unassembled WGS sequence"/>
</dbReference>
<dbReference type="SUPFAM" id="SSF47345">
    <property type="entry name" value="Colicin E immunity proteins"/>
    <property type="match status" value="1"/>
</dbReference>
<evidence type="ECO:0000313" key="4">
    <source>
        <dbReference type="Proteomes" id="UP000255534"/>
    </source>
</evidence>
<evidence type="ECO:0000256" key="2">
    <source>
        <dbReference type="ARBA" id="ARBA00023025"/>
    </source>
</evidence>
<comment type="similarity">
    <text evidence="1">Belongs to the colicins ColE2/ColE8/ColE9 and pyocins S1/S2 family.</text>
</comment>
<evidence type="ECO:0000256" key="1">
    <source>
        <dbReference type="ARBA" id="ARBA00009346"/>
    </source>
</evidence>
<name>A0A379Y1Y4_SALET</name>
<dbReference type="GO" id="GO:0015643">
    <property type="term" value="F:toxic substance binding"/>
    <property type="evidence" value="ECO:0007669"/>
    <property type="project" value="InterPro"/>
</dbReference>
<accession>A0A379Y1Y4</accession>
<keyword evidence="2" id="KW-0079">Bacteriocin immunity</keyword>